<dbReference type="GO" id="GO:0005829">
    <property type="term" value="C:cytosol"/>
    <property type="evidence" value="ECO:0007669"/>
    <property type="project" value="TreeGrafter"/>
</dbReference>
<keyword evidence="4" id="KW-0418">Kinase</keyword>
<evidence type="ECO:0000256" key="2">
    <source>
        <dbReference type="ARBA" id="ARBA00022840"/>
    </source>
</evidence>
<dbReference type="GO" id="GO:0005524">
    <property type="term" value="F:ATP binding"/>
    <property type="evidence" value="ECO:0007669"/>
    <property type="project" value="UniProtKB-KW"/>
</dbReference>
<evidence type="ECO:0000313" key="5">
    <source>
        <dbReference type="EnsemblMetazoa" id="PHUM160840-PA"/>
    </source>
</evidence>
<dbReference type="InterPro" id="IPR014721">
    <property type="entry name" value="Ribsml_uS5_D2-typ_fold_subgr"/>
</dbReference>
<gene>
    <name evidence="5" type="primary">8236559</name>
    <name evidence="4" type="ORF">Phum_PHUM160840</name>
</gene>
<dbReference type="AlphaFoldDB" id="E0VFL3"/>
<dbReference type="RefSeq" id="XP_002424907.1">
    <property type="nucleotide sequence ID" value="XM_002424862.1"/>
</dbReference>
<feature type="domain" description="Galactokinase N-terminal" evidence="3">
    <location>
        <begin position="36"/>
        <end position="83"/>
    </location>
</feature>
<dbReference type="Gene3D" id="3.30.70.890">
    <property type="entry name" value="GHMP kinase, C-terminal domain"/>
    <property type="match status" value="2"/>
</dbReference>
<dbReference type="EMBL" id="DS235115">
    <property type="protein sequence ID" value="EEB12169.1"/>
    <property type="molecule type" value="Genomic_DNA"/>
</dbReference>
<dbReference type="EC" id="2.7.1.6" evidence="4"/>
<dbReference type="PRINTS" id="PR00959">
    <property type="entry name" value="MEVGALKINASE"/>
</dbReference>
<dbReference type="InParanoid" id="E0VFL3"/>
<accession>E0VFL3</accession>
<dbReference type="GeneID" id="8236559"/>
<feature type="domain" description="Galactokinase N-terminal" evidence="3">
    <location>
        <begin position="543"/>
        <end position="588"/>
    </location>
</feature>
<dbReference type="InterPro" id="IPR020568">
    <property type="entry name" value="Ribosomal_Su5_D2-typ_SF"/>
</dbReference>
<proteinExistence type="predicted"/>
<protein>
    <submittedName>
        <fullName evidence="4 5">Galactokinase, putative</fullName>
        <ecNumber evidence="4">2.7.1.6</ecNumber>
    </submittedName>
</protein>
<evidence type="ECO:0000256" key="1">
    <source>
        <dbReference type="ARBA" id="ARBA00022741"/>
    </source>
</evidence>
<dbReference type="EnsemblMetazoa" id="PHUM160840-RA">
    <property type="protein sequence ID" value="PHUM160840-PA"/>
    <property type="gene ID" value="PHUM160840"/>
</dbReference>
<keyword evidence="4" id="KW-0808">Transferase</keyword>
<dbReference type="GO" id="GO:0006012">
    <property type="term" value="P:galactose metabolic process"/>
    <property type="evidence" value="ECO:0007669"/>
    <property type="project" value="InterPro"/>
</dbReference>
<dbReference type="CTD" id="8236559"/>
<dbReference type="eggNOG" id="KOG0631">
    <property type="taxonomic scope" value="Eukaryota"/>
</dbReference>
<evidence type="ECO:0000313" key="6">
    <source>
        <dbReference type="Proteomes" id="UP000009046"/>
    </source>
</evidence>
<dbReference type="PANTHER" id="PTHR10457:SF7">
    <property type="entry name" value="GALACTOKINASE-RELATED"/>
    <property type="match status" value="1"/>
</dbReference>
<dbReference type="InterPro" id="IPR000705">
    <property type="entry name" value="Galactokinase"/>
</dbReference>
<dbReference type="SUPFAM" id="SSF54211">
    <property type="entry name" value="Ribosomal protein S5 domain 2-like"/>
    <property type="match status" value="2"/>
</dbReference>
<organism>
    <name type="scientific">Pediculus humanus subsp. corporis</name>
    <name type="common">Body louse</name>
    <dbReference type="NCBI Taxonomy" id="121224"/>
    <lineage>
        <taxon>Eukaryota</taxon>
        <taxon>Metazoa</taxon>
        <taxon>Ecdysozoa</taxon>
        <taxon>Arthropoda</taxon>
        <taxon>Hexapoda</taxon>
        <taxon>Insecta</taxon>
        <taxon>Pterygota</taxon>
        <taxon>Neoptera</taxon>
        <taxon>Paraneoptera</taxon>
        <taxon>Psocodea</taxon>
        <taxon>Troctomorpha</taxon>
        <taxon>Phthiraptera</taxon>
        <taxon>Anoplura</taxon>
        <taxon>Pediculidae</taxon>
        <taxon>Pediculus</taxon>
    </lineage>
</organism>
<keyword evidence="6" id="KW-1185">Reference proteome</keyword>
<sequence>MSKFNFDPTFFRRVISESPCTTKIPSLTEIVKEAVEAFYNEFDYYPEIGACAPGVFTIFGDHLEYSDGKLIQAASPFVTVIVGKALNTVKCKIITTAKHVEGLKKSVFPTSYFKNKSIQSYPPWVAFLQGIINVFPCQNIRGFDALIHSSIPPNHGYGSSAALQVAFFTFLEIICGKRACINKELRGKLCRKSELKLNCPCTVVGVWDNVTSSIVEGSHGVLINCKNCEVSTFEMKEINILFLLTYPNFNIELDDRQMIPRREMELHLIAKLLGLCHINEAKLEHLKIFEEMEEPSRNTIIEILKGFGIEEDCIFEFVNELFYISKSVASVEEEEYGENSYSFYHNPDESSMQNLMNRVAELCAGKKGLKMTEKICEEINCLGGIDNLSVDSNLSVIGKLLRRLRYVITEKMRCSEIPDIIQLGNYVEFGEKIIHSHLSLKLDYEVSCPTLDGLVQLAVDTEGVYGAKMMSGGGTLTLLHRNAVEKYIKKVVEKYGPVFQFYLTFPNSGARVLNIGAKSNPKSVLSNKYLNKIELMKQAVRYFDLTYKYNPTHGAFSPGVTNIIGDHSDYNHGFTVSMAVSLITVVVGAYNGTSRVRVATTIDVGFEPKKIIFSLPVSRDLRFGRIKWMKLIMALYEKILGSLMGFDCFIDSNIPSGCGIPNHVVLIMAFYTFLEELTGQKTKNLCKKAYFCMLAQQDFLSSICGVGDPTVTINAKADFALLLDCRSLKSTPIPFQDTSVSLLLTFLNQKSPKIRSLLYSRMEDCYRVARLLGAKTLRVKSKEIPETALKRATHVVMENERALRSAEALKNNDFETLGEIMVASHNSLRYNYEITTPELDFLMERTMEVDGVLGSKMQCNGNDSYLLTLVKRWAVDDVIEYLQTNFSTELNFYIVTPFEGCGPLNVKEYLNSIPGPEFTFEHVFPF</sequence>
<dbReference type="GO" id="GO:0004335">
    <property type="term" value="F:galactokinase activity"/>
    <property type="evidence" value="ECO:0007669"/>
    <property type="project" value="UniProtKB-EC"/>
</dbReference>
<keyword evidence="1" id="KW-0547">Nucleotide-binding</keyword>
<dbReference type="VEuPathDB" id="VectorBase:PHUM160840"/>
<evidence type="ECO:0000313" key="4">
    <source>
        <dbReference type="EMBL" id="EEB12169.1"/>
    </source>
</evidence>
<dbReference type="KEGG" id="phu:Phum_PHUM160840"/>
<dbReference type="PANTHER" id="PTHR10457">
    <property type="entry name" value="MEVALONATE KINASE/GALACTOKINASE"/>
    <property type="match status" value="1"/>
</dbReference>
<dbReference type="STRING" id="121224.E0VFL3"/>
<dbReference type="SUPFAM" id="SSF55060">
    <property type="entry name" value="GHMP Kinase, C-terminal domain"/>
    <property type="match status" value="2"/>
</dbReference>
<dbReference type="OMA" id="LCHINEA"/>
<dbReference type="Proteomes" id="UP000009046">
    <property type="component" value="Unassembled WGS sequence"/>
</dbReference>
<reference evidence="4" key="1">
    <citation type="submission" date="2007-04" db="EMBL/GenBank/DDBJ databases">
        <title>Annotation of Pediculus humanus corporis strain USDA.</title>
        <authorList>
            <person name="Kirkness E."/>
            <person name="Hannick L."/>
            <person name="Hass B."/>
            <person name="Bruggner R."/>
            <person name="Lawson D."/>
            <person name="Bidwell S."/>
            <person name="Joardar V."/>
            <person name="Caler E."/>
            <person name="Walenz B."/>
            <person name="Inman J."/>
            <person name="Schobel S."/>
            <person name="Galinsky K."/>
            <person name="Amedeo P."/>
            <person name="Strausberg R."/>
        </authorList>
    </citation>
    <scope>NUCLEOTIDE SEQUENCE</scope>
    <source>
        <strain evidence="4">USDA</strain>
    </source>
</reference>
<dbReference type="OrthoDB" id="275179at2759"/>
<reference evidence="4" key="2">
    <citation type="submission" date="2007-04" db="EMBL/GenBank/DDBJ databases">
        <title>The genome of the human body louse.</title>
        <authorList>
            <consortium name="The Human Body Louse Genome Consortium"/>
            <person name="Kirkness E."/>
            <person name="Walenz B."/>
            <person name="Hass B."/>
            <person name="Bruggner R."/>
            <person name="Strausberg R."/>
        </authorList>
    </citation>
    <scope>NUCLEOTIDE SEQUENCE</scope>
    <source>
        <strain evidence="4">USDA</strain>
    </source>
</reference>
<dbReference type="HOGENOM" id="CLU_315536_0_0_1"/>
<reference evidence="5" key="3">
    <citation type="submission" date="2021-02" db="UniProtKB">
        <authorList>
            <consortium name="EnsemblMetazoa"/>
        </authorList>
    </citation>
    <scope>IDENTIFICATION</scope>
    <source>
        <strain evidence="5">USDA</strain>
    </source>
</reference>
<name>E0VFL3_PEDHC</name>
<dbReference type="InterPro" id="IPR036554">
    <property type="entry name" value="GHMP_kinase_C_sf"/>
</dbReference>
<keyword evidence="2" id="KW-0067">ATP-binding</keyword>
<dbReference type="EMBL" id="AAZO01001875">
    <property type="status" value="NOT_ANNOTATED_CDS"/>
    <property type="molecule type" value="Genomic_DNA"/>
</dbReference>
<evidence type="ECO:0000259" key="3">
    <source>
        <dbReference type="Pfam" id="PF10509"/>
    </source>
</evidence>
<dbReference type="InterPro" id="IPR019539">
    <property type="entry name" value="GalKase_N"/>
</dbReference>
<dbReference type="Gene3D" id="3.30.230.10">
    <property type="match status" value="2"/>
</dbReference>
<dbReference type="Pfam" id="PF10509">
    <property type="entry name" value="GalKase_gal_bdg"/>
    <property type="match status" value="2"/>
</dbReference>
<dbReference type="PRINTS" id="PR00473">
    <property type="entry name" value="GALCTOKINASE"/>
</dbReference>